<name>A0A2V0NQ26_9CHLO</name>
<dbReference type="InterPro" id="IPR029071">
    <property type="entry name" value="Ubiquitin-like_domsf"/>
</dbReference>
<organism evidence="3 4">
    <name type="scientific">Raphidocelis subcapitata</name>
    <dbReference type="NCBI Taxonomy" id="307507"/>
    <lineage>
        <taxon>Eukaryota</taxon>
        <taxon>Viridiplantae</taxon>
        <taxon>Chlorophyta</taxon>
        <taxon>core chlorophytes</taxon>
        <taxon>Chlorophyceae</taxon>
        <taxon>CS clade</taxon>
        <taxon>Sphaeropleales</taxon>
        <taxon>Selenastraceae</taxon>
        <taxon>Raphidocelis</taxon>
    </lineage>
</organism>
<dbReference type="Gene3D" id="3.10.20.90">
    <property type="entry name" value="Phosphatidylinositol 3-kinase Catalytic Subunit, Chain A, domain 1"/>
    <property type="match status" value="1"/>
</dbReference>
<dbReference type="InterPro" id="IPR006735">
    <property type="entry name" value="Rtf2"/>
</dbReference>
<sequence length="414" mass="41277">MQLLVRDASTLVVDAPEGATVQQLKELWTAKAFGVVAPASWALFHGGRPLPDGATLGAAGLRAGDALDARLRLRGGGGDGGSTGAESRSCYLEMYAGKKAEKVNPLEELVARWTRCHLSGERLAEPCVADELGSLFNKESVVHALLNRSMPAALAHITSLKQLVALRLHPVPRANGKAGAGGGAAAAAGVAGVAVSGAADWQCPVTGLELNGRARFVVHRPTGVVVSERALKEAPAAVEELLGGPWGREDLIQINPTGEEALAMREALAAKLAAERAKKLAKKLAKKDRGGEAAAGGGAAEAAAAAASSGSPSGSGGGSGGGAPAPAPAATAGVKRPAGAPGKGAPAAGAAPPAAAPAAAAASAGGGKPPASKRMKLPEGATAEVYKSIFHTAEQAAAVKETYSCRSVSGRWRC</sequence>
<dbReference type="EMBL" id="BDRX01000001">
    <property type="protein sequence ID" value="GBF87623.1"/>
    <property type="molecule type" value="Genomic_DNA"/>
</dbReference>
<feature type="compositionally biased region" description="Low complexity" evidence="1">
    <location>
        <begin position="328"/>
        <end position="352"/>
    </location>
</feature>
<reference evidence="3 4" key="1">
    <citation type="journal article" date="2018" name="Sci. Rep.">
        <title>Raphidocelis subcapitata (=Pseudokirchneriella subcapitata) provides an insight into genome evolution and environmental adaptations in the Sphaeropleales.</title>
        <authorList>
            <person name="Suzuki S."/>
            <person name="Yamaguchi H."/>
            <person name="Nakajima N."/>
            <person name="Kawachi M."/>
        </authorList>
    </citation>
    <scope>NUCLEOTIDE SEQUENCE [LARGE SCALE GENOMIC DNA]</scope>
    <source>
        <strain evidence="3 4">NIES-35</strain>
    </source>
</reference>
<dbReference type="GO" id="GO:0006274">
    <property type="term" value="P:DNA replication termination"/>
    <property type="evidence" value="ECO:0007669"/>
    <property type="project" value="TreeGrafter"/>
</dbReference>
<evidence type="ECO:0000256" key="1">
    <source>
        <dbReference type="SAM" id="MobiDB-lite"/>
    </source>
</evidence>
<dbReference type="InterPro" id="IPR027799">
    <property type="entry name" value="Rtf2_RING-finger"/>
</dbReference>
<feature type="region of interest" description="Disordered" evidence="1">
    <location>
        <begin position="307"/>
        <end position="352"/>
    </location>
</feature>
<dbReference type="InParanoid" id="A0A2V0NQ26"/>
<dbReference type="STRING" id="307507.A0A2V0NQ26"/>
<dbReference type="PROSITE" id="PS50053">
    <property type="entry name" value="UBIQUITIN_2"/>
    <property type="match status" value="1"/>
</dbReference>
<dbReference type="Proteomes" id="UP000247498">
    <property type="component" value="Unassembled WGS sequence"/>
</dbReference>
<dbReference type="GO" id="GO:0005634">
    <property type="term" value="C:nucleus"/>
    <property type="evidence" value="ECO:0007669"/>
    <property type="project" value="TreeGrafter"/>
</dbReference>
<feature type="domain" description="Ubiquitin-like" evidence="2">
    <location>
        <begin position="1"/>
        <end position="76"/>
    </location>
</feature>
<dbReference type="PANTHER" id="PTHR12775">
    <property type="entry name" value="PROTEIN C20ORF43 HOMOLOG"/>
    <property type="match status" value="1"/>
</dbReference>
<proteinExistence type="predicted"/>
<keyword evidence="4" id="KW-1185">Reference proteome</keyword>
<dbReference type="SUPFAM" id="SSF54236">
    <property type="entry name" value="Ubiquitin-like"/>
    <property type="match status" value="1"/>
</dbReference>
<dbReference type="Pfam" id="PF04641">
    <property type="entry name" value="Rtf2"/>
    <property type="match status" value="1"/>
</dbReference>
<evidence type="ECO:0000313" key="3">
    <source>
        <dbReference type="EMBL" id="GBF87623.1"/>
    </source>
</evidence>
<gene>
    <name evidence="3" type="ORF">Rsub_00334</name>
</gene>
<evidence type="ECO:0000259" key="2">
    <source>
        <dbReference type="PROSITE" id="PS50053"/>
    </source>
</evidence>
<protein>
    <submittedName>
        <fullName evidence="3">RTF2-like protein</fullName>
    </submittedName>
</protein>
<dbReference type="AlphaFoldDB" id="A0A2V0NQ26"/>
<evidence type="ECO:0000313" key="4">
    <source>
        <dbReference type="Proteomes" id="UP000247498"/>
    </source>
</evidence>
<dbReference type="InterPro" id="IPR000626">
    <property type="entry name" value="Ubiquitin-like_dom"/>
</dbReference>
<dbReference type="PANTHER" id="PTHR12775:SF2">
    <property type="entry name" value="REPLICATION TERMINATION FACTOR 2"/>
    <property type="match status" value="1"/>
</dbReference>
<dbReference type="CDD" id="cd16653">
    <property type="entry name" value="RING-like_Rtf2"/>
    <property type="match status" value="1"/>
</dbReference>
<feature type="compositionally biased region" description="Gly residues" evidence="1">
    <location>
        <begin position="313"/>
        <end position="323"/>
    </location>
</feature>
<comment type="caution">
    <text evidence="3">The sequence shown here is derived from an EMBL/GenBank/DDBJ whole genome shotgun (WGS) entry which is preliminary data.</text>
</comment>
<dbReference type="OrthoDB" id="247013at2759"/>
<accession>A0A2V0NQ26</accession>